<dbReference type="GO" id="GO:0071944">
    <property type="term" value="C:cell periphery"/>
    <property type="evidence" value="ECO:0007669"/>
    <property type="project" value="UniProtKB-ARBA"/>
</dbReference>
<sequence>MQCFALCFRQDLSDTITRITPAITQNSQKPGRSRSSLIGAGEGITSIKYIKVSWQLCAAICTRSSDYTATSNYFNLLTTLGRRDIAPLSGNPPSPTTSHGFTFTSGSPSQCDDLTVSWTGEFYKPLVVEATTTYTSFPGGTPPFNLTIVIIQAANIYMSIPSDAFVDNEGSFTSQLPVPKGTQIILSMSDATGPLSGGTSDLLTVGDTQTERICNTTLPTNDFFFTTAGALEQCKPYPFTLYTDAVLPLTIYGYVPNGFESFVLNPPPEPSYTWIANLKAQTRVAFTVMDSQGRRGGTDVLNTVLPSKDSSCLSPGTDSSSSQSVLTPASITNPSSSPSSSSPPPSSSTTTTVENSVSLSTGAIAGIAVGGAAICILIIAAIWYFCRRRSTRNIGHTKSFPIHPFIYTDSSQPMSSKPFKTPLHPPHPLTDAAQESGSSFTPTLTTAATGSNGGAGATQGGQSGFIIHHDIDEVMPPMELPPQYSERRAPIQGMSQYSSPASSGFLAPPYSPFIPS</sequence>
<evidence type="ECO:0000256" key="1">
    <source>
        <dbReference type="ARBA" id="ARBA00004167"/>
    </source>
</evidence>
<dbReference type="EMBL" id="LATX01002398">
    <property type="protein sequence ID" value="KTB30109.1"/>
    <property type="molecule type" value="Genomic_DNA"/>
</dbReference>
<evidence type="ECO:0000256" key="4">
    <source>
        <dbReference type="ARBA" id="ARBA00023136"/>
    </source>
</evidence>
<evidence type="ECO:0000313" key="8">
    <source>
        <dbReference type="Proteomes" id="UP000054988"/>
    </source>
</evidence>
<dbReference type="GO" id="GO:0016020">
    <property type="term" value="C:membrane"/>
    <property type="evidence" value="ECO:0007669"/>
    <property type="project" value="UniProtKB-SubCell"/>
</dbReference>
<evidence type="ECO:0000313" key="7">
    <source>
        <dbReference type="EMBL" id="KTB30109.1"/>
    </source>
</evidence>
<feature type="region of interest" description="Disordered" evidence="5">
    <location>
        <begin position="413"/>
        <end position="462"/>
    </location>
</feature>
<keyword evidence="2 6" id="KW-0812">Transmembrane</keyword>
<gene>
    <name evidence="7" type="ORF">WG66_17325</name>
</gene>
<evidence type="ECO:0000256" key="5">
    <source>
        <dbReference type="SAM" id="MobiDB-lite"/>
    </source>
</evidence>
<dbReference type="eggNOG" id="ENOG502SKDC">
    <property type="taxonomic scope" value="Eukaryota"/>
</dbReference>
<dbReference type="InterPro" id="IPR051694">
    <property type="entry name" value="Immunoregulatory_rcpt-like"/>
</dbReference>
<name>A0A0W0F1C2_MONRR</name>
<feature type="compositionally biased region" description="Polar residues" evidence="5">
    <location>
        <begin position="433"/>
        <end position="444"/>
    </location>
</feature>
<dbReference type="PANTHER" id="PTHR15549">
    <property type="entry name" value="PAIRED IMMUNOGLOBULIN-LIKE TYPE 2 RECEPTOR"/>
    <property type="match status" value="1"/>
</dbReference>
<feature type="region of interest" description="Disordered" evidence="5">
    <location>
        <begin position="309"/>
        <end position="353"/>
    </location>
</feature>
<feature type="compositionally biased region" description="Low complexity" evidence="5">
    <location>
        <begin position="327"/>
        <end position="340"/>
    </location>
</feature>
<protein>
    <submittedName>
        <fullName evidence="7">Uncharacterized protein</fullName>
    </submittedName>
</protein>
<comment type="caution">
    <text evidence="7">The sequence shown here is derived from an EMBL/GenBank/DDBJ whole genome shotgun (WGS) entry which is preliminary data.</text>
</comment>
<keyword evidence="3 6" id="KW-1133">Transmembrane helix</keyword>
<organism evidence="7 8">
    <name type="scientific">Moniliophthora roreri</name>
    <name type="common">Frosty pod rot fungus</name>
    <name type="synonym">Monilia roreri</name>
    <dbReference type="NCBI Taxonomy" id="221103"/>
    <lineage>
        <taxon>Eukaryota</taxon>
        <taxon>Fungi</taxon>
        <taxon>Dikarya</taxon>
        <taxon>Basidiomycota</taxon>
        <taxon>Agaricomycotina</taxon>
        <taxon>Agaricomycetes</taxon>
        <taxon>Agaricomycetidae</taxon>
        <taxon>Agaricales</taxon>
        <taxon>Marasmiineae</taxon>
        <taxon>Marasmiaceae</taxon>
        <taxon>Moniliophthora</taxon>
    </lineage>
</organism>
<dbReference type="AlphaFoldDB" id="A0A0W0F1C2"/>
<feature type="transmembrane region" description="Helical" evidence="6">
    <location>
        <begin position="363"/>
        <end position="386"/>
    </location>
</feature>
<reference evidence="7 8" key="1">
    <citation type="submission" date="2015-12" db="EMBL/GenBank/DDBJ databases">
        <title>Draft genome sequence of Moniliophthora roreri, the causal agent of frosty pod rot of cacao.</title>
        <authorList>
            <person name="Aime M.C."/>
            <person name="Diaz-Valderrama J.R."/>
            <person name="Kijpornyongpan T."/>
            <person name="Phillips-Mora W."/>
        </authorList>
    </citation>
    <scope>NUCLEOTIDE SEQUENCE [LARGE SCALE GENOMIC DNA]</scope>
    <source>
        <strain evidence="7 8">MCA 2952</strain>
    </source>
</reference>
<evidence type="ECO:0000256" key="3">
    <source>
        <dbReference type="ARBA" id="ARBA00022989"/>
    </source>
</evidence>
<proteinExistence type="predicted"/>
<accession>A0A0W0F1C2</accession>
<comment type="subcellular location">
    <subcellularLocation>
        <location evidence="1">Membrane</location>
        <topology evidence="1">Single-pass membrane protein</topology>
    </subcellularLocation>
</comment>
<evidence type="ECO:0000256" key="6">
    <source>
        <dbReference type="SAM" id="Phobius"/>
    </source>
</evidence>
<feature type="compositionally biased region" description="Polar residues" evidence="5">
    <location>
        <begin position="309"/>
        <end position="326"/>
    </location>
</feature>
<dbReference type="Proteomes" id="UP000054988">
    <property type="component" value="Unassembled WGS sequence"/>
</dbReference>
<keyword evidence="4 6" id="KW-0472">Membrane</keyword>
<feature type="compositionally biased region" description="Gly residues" evidence="5">
    <location>
        <begin position="451"/>
        <end position="462"/>
    </location>
</feature>
<evidence type="ECO:0000256" key="2">
    <source>
        <dbReference type="ARBA" id="ARBA00022692"/>
    </source>
</evidence>
<dbReference type="PANTHER" id="PTHR15549:SF26">
    <property type="entry name" value="AXIAL BUDDING PATTERN PROTEIN 2-RELATED"/>
    <property type="match status" value="1"/>
</dbReference>